<dbReference type="Proteomes" id="UP001207918">
    <property type="component" value="Unassembled WGS sequence"/>
</dbReference>
<protein>
    <submittedName>
        <fullName evidence="3">CPBP family intramembrane metalloprotease</fullName>
    </submittedName>
</protein>
<accession>A0ABT3PM26</accession>
<feature type="transmembrane region" description="Helical" evidence="1">
    <location>
        <begin position="16"/>
        <end position="36"/>
    </location>
</feature>
<keyword evidence="4" id="KW-1185">Reference proteome</keyword>
<feature type="transmembrane region" description="Helical" evidence="1">
    <location>
        <begin position="56"/>
        <end position="80"/>
    </location>
</feature>
<sequence length="239" mass="27056">MNQSIKRYFSTTQTLLYSYLISLPLLLLYEVLIFIAQPDSEQVVRISVDVWIKTLFANFSQDVISITLIFVALIGIYVLYREHKKLTSLRLSYFGGMLFEATLYAFVLSILISTAVSNLLQIVQSSPIESLTLLQQMALSLGAGLYEELFFRVILVSGLLWLFKLLFSKQMSAYITAILLAAAIFSLLHFIGSMGDPFTLGSFLFRFLFGLALNAIYIWRGFGMAAWTHAIYDLMVIAF</sequence>
<gene>
    <name evidence="3" type="ORF">J6I44_09020</name>
</gene>
<evidence type="ECO:0000256" key="1">
    <source>
        <dbReference type="SAM" id="Phobius"/>
    </source>
</evidence>
<keyword evidence="3" id="KW-0482">Metalloprotease</keyword>
<proteinExistence type="predicted"/>
<feature type="transmembrane region" description="Helical" evidence="1">
    <location>
        <begin position="198"/>
        <end position="219"/>
    </location>
</feature>
<feature type="transmembrane region" description="Helical" evidence="1">
    <location>
        <begin position="174"/>
        <end position="192"/>
    </location>
</feature>
<keyword evidence="1" id="KW-0812">Transmembrane</keyword>
<keyword evidence="3" id="KW-0378">Hydrolase</keyword>
<evidence type="ECO:0000313" key="3">
    <source>
        <dbReference type="EMBL" id="MCW9706996.1"/>
    </source>
</evidence>
<dbReference type="EMBL" id="JAGGJA010000005">
    <property type="protein sequence ID" value="MCW9706996.1"/>
    <property type="molecule type" value="Genomic_DNA"/>
</dbReference>
<reference evidence="3 4" key="1">
    <citation type="submission" date="2021-03" db="EMBL/GenBank/DDBJ databases">
        <title>Aliifodinibius sp. nov., a new bacterium isolated from saline soil.</title>
        <authorList>
            <person name="Galisteo C."/>
            <person name="De La Haba R."/>
            <person name="Sanchez-Porro C."/>
            <person name="Ventosa A."/>
        </authorList>
    </citation>
    <scope>NUCLEOTIDE SEQUENCE [LARGE SCALE GENOMIC DNA]</scope>
    <source>
        <strain evidence="3 4">1BSP15-2V2</strain>
    </source>
</reference>
<feature type="transmembrane region" description="Helical" evidence="1">
    <location>
        <begin position="101"/>
        <end position="123"/>
    </location>
</feature>
<dbReference type="GO" id="GO:0008237">
    <property type="term" value="F:metallopeptidase activity"/>
    <property type="evidence" value="ECO:0007669"/>
    <property type="project" value="UniProtKB-KW"/>
</dbReference>
<evidence type="ECO:0000313" key="4">
    <source>
        <dbReference type="Proteomes" id="UP001207918"/>
    </source>
</evidence>
<name>A0ABT3PM26_9BACT</name>
<feature type="domain" description="CAAX prenyl protease 2/Lysostaphin resistance protein A-like" evidence="2">
    <location>
        <begin position="132"/>
        <end position="235"/>
    </location>
</feature>
<feature type="transmembrane region" description="Helical" evidence="1">
    <location>
        <begin position="149"/>
        <end position="167"/>
    </location>
</feature>
<organism evidence="3 4">
    <name type="scientific">Fodinibius salsisoli</name>
    <dbReference type="NCBI Taxonomy" id="2820877"/>
    <lineage>
        <taxon>Bacteria</taxon>
        <taxon>Pseudomonadati</taxon>
        <taxon>Balneolota</taxon>
        <taxon>Balneolia</taxon>
        <taxon>Balneolales</taxon>
        <taxon>Balneolaceae</taxon>
        <taxon>Fodinibius</taxon>
    </lineage>
</organism>
<keyword evidence="3" id="KW-0645">Protease</keyword>
<dbReference type="Pfam" id="PF02517">
    <property type="entry name" value="Rce1-like"/>
    <property type="match status" value="1"/>
</dbReference>
<keyword evidence="1" id="KW-0472">Membrane</keyword>
<comment type="caution">
    <text evidence="3">The sequence shown here is derived from an EMBL/GenBank/DDBJ whole genome shotgun (WGS) entry which is preliminary data.</text>
</comment>
<dbReference type="InterPro" id="IPR003675">
    <property type="entry name" value="Rce1/LyrA-like_dom"/>
</dbReference>
<keyword evidence="1" id="KW-1133">Transmembrane helix</keyword>
<evidence type="ECO:0000259" key="2">
    <source>
        <dbReference type="Pfam" id="PF02517"/>
    </source>
</evidence>